<dbReference type="InterPro" id="IPR011993">
    <property type="entry name" value="PH-like_dom_sf"/>
</dbReference>
<name>A0A914EL66_9BILA</name>
<protein>
    <submittedName>
        <fullName evidence="3">FERM domain-containing protein</fullName>
    </submittedName>
</protein>
<proteinExistence type="predicted"/>
<dbReference type="Pfam" id="PF24522">
    <property type="entry name" value="KRIT1_FRMD8_FERM_C"/>
    <property type="match status" value="1"/>
</dbReference>
<dbReference type="InterPro" id="IPR000299">
    <property type="entry name" value="FERM_domain"/>
</dbReference>
<accession>A0A914EL66</accession>
<dbReference type="Proteomes" id="UP000887540">
    <property type="component" value="Unplaced"/>
</dbReference>
<keyword evidence="2" id="KW-1185">Reference proteome</keyword>
<organism evidence="2 3">
    <name type="scientific">Acrobeloides nanus</name>
    <dbReference type="NCBI Taxonomy" id="290746"/>
    <lineage>
        <taxon>Eukaryota</taxon>
        <taxon>Metazoa</taxon>
        <taxon>Ecdysozoa</taxon>
        <taxon>Nematoda</taxon>
        <taxon>Chromadorea</taxon>
        <taxon>Rhabditida</taxon>
        <taxon>Tylenchina</taxon>
        <taxon>Cephalobomorpha</taxon>
        <taxon>Cephaloboidea</taxon>
        <taxon>Cephalobidae</taxon>
        <taxon>Acrobeloides</taxon>
    </lineage>
</organism>
<sequence length="145" mass="16861">MIPVEKRKRSAMIKNIQNAIRSEQIISQSALELKFLDLCWHKNVYGCTTFRATMYMSRPPFNGITEVYVGLNDWGLIVINAKKFSILLNIPLKHVVARYEMKPHIEIIGRDNRNVEYVFTLATKQAQLINNLLKQIKNKKEATRN</sequence>
<evidence type="ECO:0000313" key="2">
    <source>
        <dbReference type="Proteomes" id="UP000887540"/>
    </source>
</evidence>
<evidence type="ECO:0000313" key="3">
    <source>
        <dbReference type="WBParaSite" id="ACRNAN_scaffold8516.g9895.t1"/>
    </source>
</evidence>
<dbReference type="WBParaSite" id="ACRNAN_scaffold8516.g9895.t1">
    <property type="protein sequence ID" value="ACRNAN_scaffold8516.g9895.t1"/>
    <property type="gene ID" value="ACRNAN_scaffold8516.g9895"/>
</dbReference>
<reference evidence="3" key="1">
    <citation type="submission" date="2022-11" db="UniProtKB">
        <authorList>
            <consortium name="WormBaseParasite"/>
        </authorList>
    </citation>
    <scope>IDENTIFICATION</scope>
</reference>
<evidence type="ECO:0000259" key="1">
    <source>
        <dbReference type="PROSITE" id="PS50057"/>
    </source>
</evidence>
<dbReference type="InterPro" id="IPR057096">
    <property type="entry name" value="KRIT1_FRMD8_FERM_C"/>
</dbReference>
<dbReference type="PROSITE" id="PS50057">
    <property type="entry name" value="FERM_3"/>
    <property type="match status" value="1"/>
</dbReference>
<dbReference type="AlphaFoldDB" id="A0A914EL66"/>
<feature type="domain" description="FERM" evidence="1">
    <location>
        <begin position="1"/>
        <end position="145"/>
    </location>
</feature>
<dbReference type="Gene3D" id="2.30.29.30">
    <property type="entry name" value="Pleckstrin-homology domain (PH domain)/Phosphotyrosine-binding domain (PTB)"/>
    <property type="match status" value="1"/>
</dbReference>